<dbReference type="EMBL" id="FRCA01000021">
    <property type="protein sequence ID" value="SHM96279.1"/>
    <property type="molecule type" value="Genomic_DNA"/>
</dbReference>
<evidence type="ECO:0000313" key="4">
    <source>
        <dbReference type="Proteomes" id="UP000184123"/>
    </source>
</evidence>
<proteinExistence type="predicted"/>
<dbReference type="STRING" id="44933.SAMN05660971_04402"/>
<evidence type="ECO:0008006" key="6">
    <source>
        <dbReference type="Google" id="ProtNLM"/>
    </source>
</evidence>
<reference evidence="2 5" key="2">
    <citation type="submission" date="2019-07" db="EMBL/GenBank/DDBJ databases">
        <title>Whole genome shotgun sequence of Halomonas cupida NBRC 102219.</title>
        <authorList>
            <person name="Hosoyama A."/>
            <person name="Uohara A."/>
            <person name="Ohji S."/>
            <person name="Ichikawa N."/>
        </authorList>
    </citation>
    <scope>NUCLEOTIDE SEQUENCE [LARGE SCALE GENOMIC DNA]</scope>
    <source>
        <strain evidence="2 5">NBRC 102219</strain>
    </source>
</reference>
<keyword evidence="5" id="KW-1185">Reference proteome</keyword>
<evidence type="ECO:0000313" key="3">
    <source>
        <dbReference type="EMBL" id="SHM96279.1"/>
    </source>
</evidence>
<sequence>MIDEGRSTHATQPLTLAVRRAALVGGVMAAALLVGCQEQQDSEVDESSGFNVEAPEVAAGDLLKGELSSASQVNLKDGSRRDQHWLCPSAGNAAEGTLYRLDAPFEGSVSVFDKSGDWLGRAESTDELPAELLVAPVEECSLVVVSGKDMAEFGPYTLEPVANDAGKALADGQSVAGHLGEENNNYTFSLEESRRVTLTLTGVRDATLNLNGAEVSETGKLCGDAQQTLEAFLDAGDYEVTVVPGRPAREKVDVECSDNVASIGDGYRLHMVEADLSRGERNDGPLRNGDQISGVLETPTTPDGMSSSANSYTLSIEEPTRIDLVLSSSSFDTVLDIYGEQTNLHSDDAGVGSDSRIESVLMPGEYSVDVSGYGGSFGDYELRLSTTPFDGELLNSGALEPDTTVQGMTESGGNIYTLNLEQPANVEINLASSAFDTMLYVNGNGISLSDDDGATDGSTNSRLTATLEPGEYQVEVSSYSGSMSGGMYELSTAVMPFDGELLNSGEIEVGQSVQGNLSTSGYNTYEFTIDQLSMVTLDMASPVFDTYLELTGDNTNLSNDDFGSGTDSQIQAVLEPGTYEVGASSYSGSGMFTLSLGAEPFEGEIQSEGEVQVGDSIRGQLEPGGALTYQLVLEEQRTISVETQSSTVDTLLQLEGEGVRYDDDDGGSTDLGSMIETTLSPGTYTITVTGYDGGSGLVQLDVRG</sequence>
<reference evidence="3 4" key="1">
    <citation type="submission" date="2016-11" db="EMBL/GenBank/DDBJ databases">
        <authorList>
            <person name="Jaros S."/>
            <person name="Januszkiewicz K."/>
            <person name="Wedrychowicz H."/>
        </authorList>
    </citation>
    <scope>NUCLEOTIDE SEQUENCE [LARGE SCALE GENOMIC DNA]</scope>
    <source>
        <strain evidence="3 4">DSM 4740</strain>
    </source>
</reference>
<evidence type="ECO:0000256" key="1">
    <source>
        <dbReference type="SAM" id="MobiDB-lite"/>
    </source>
</evidence>
<dbReference type="Proteomes" id="UP000321726">
    <property type="component" value="Unassembled WGS sequence"/>
</dbReference>
<dbReference type="OrthoDB" id="8893233at2"/>
<accession>A0A1M7N014</accession>
<dbReference type="Proteomes" id="UP000184123">
    <property type="component" value="Unassembled WGS sequence"/>
</dbReference>
<dbReference type="AlphaFoldDB" id="A0A1M7N014"/>
<protein>
    <recommendedName>
        <fullName evidence="6">Pre-peptidase C-terminal domain-containing protein</fullName>
    </recommendedName>
</protein>
<dbReference type="EMBL" id="BJXU01000192">
    <property type="protein sequence ID" value="GEN26167.1"/>
    <property type="molecule type" value="Genomic_DNA"/>
</dbReference>
<feature type="region of interest" description="Disordered" evidence="1">
    <location>
        <begin position="278"/>
        <end position="309"/>
    </location>
</feature>
<name>A0A1M7N014_9GAMM</name>
<feature type="compositionally biased region" description="Polar residues" evidence="1">
    <location>
        <begin position="298"/>
        <end position="309"/>
    </location>
</feature>
<dbReference type="SUPFAM" id="SSF89260">
    <property type="entry name" value="Collagen-binding domain"/>
    <property type="match status" value="2"/>
</dbReference>
<evidence type="ECO:0000313" key="2">
    <source>
        <dbReference type="EMBL" id="GEN26167.1"/>
    </source>
</evidence>
<dbReference type="RefSeq" id="WP_073437367.1">
    <property type="nucleotide sequence ID" value="NZ_BJXU01000192.1"/>
</dbReference>
<gene>
    <name evidence="2" type="ORF">HCU01_41160</name>
    <name evidence="3" type="ORF">SAMN05660971_04402</name>
</gene>
<dbReference type="Gene3D" id="2.60.120.380">
    <property type="match status" value="4"/>
</dbReference>
<organism evidence="3 4">
    <name type="scientific">Halomonas cupida</name>
    <dbReference type="NCBI Taxonomy" id="44933"/>
    <lineage>
        <taxon>Bacteria</taxon>
        <taxon>Pseudomonadati</taxon>
        <taxon>Pseudomonadota</taxon>
        <taxon>Gammaproteobacteria</taxon>
        <taxon>Oceanospirillales</taxon>
        <taxon>Halomonadaceae</taxon>
        <taxon>Halomonas</taxon>
    </lineage>
</organism>
<evidence type="ECO:0000313" key="5">
    <source>
        <dbReference type="Proteomes" id="UP000321726"/>
    </source>
</evidence>